<keyword evidence="4" id="KW-1185">Reference proteome</keyword>
<dbReference type="RefSeq" id="WP_307272494.1">
    <property type="nucleotide sequence ID" value="NZ_JAUSVX010000004.1"/>
</dbReference>
<feature type="domain" description="Fe/B12 periplasmic-binding" evidence="2">
    <location>
        <begin position="59"/>
        <end position="313"/>
    </location>
</feature>
<dbReference type="SUPFAM" id="SSF53807">
    <property type="entry name" value="Helical backbone' metal receptor"/>
    <property type="match status" value="1"/>
</dbReference>
<gene>
    <name evidence="3" type="ORF">QO011_002646</name>
</gene>
<reference evidence="3 4" key="1">
    <citation type="submission" date="2023-07" db="EMBL/GenBank/DDBJ databases">
        <title>Genomic Encyclopedia of Type Strains, Phase IV (KMG-IV): sequencing the most valuable type-strain genomes for metagenomic binning, comparative biology and taxonomic classification.</title>
        <authorList>
            <person name="Goeker M."/>
        </authorList>
    </citation>
    <scope>NUCLEOTIDE SEQUENCE [LARGE SCALE GENOMIC DNA]</scope>
    <source>
        <strain evidence="3 4">DSM 19619</strain>
    </source>
</reference>
<dbReference type="Pfam" id="PF01497">
    <property type="entry name" value="Peripla_BP_2"/>
    <property type="match status" value="1"/>
</dbReference>
<dbReference type="PANTHER" id="PTHR30535:SF4">
    <property type="entry name" value="HEMIN-BINDING PERIPLASMIC PROTEIN HMUT"/>
    <property type="match status" value="1"/>
</dbReference>
<dbReference type="Gene3D" id="3.40.50.1980">
    <property type="entry name" value="Nitrogenase molybdenum iron protein domain"/>
    <property type="match status" value="2"/>
</dbReference>
<dbReference type="Proteomes" id="UP001242480">
    <property type="component" value="Unassembled WGS sequence"/>
</dbReference>
<dbReference type="PANTHER" id="PTHR30535">
    <property type="entry name" value="VITAMIN B12-BINDING PROTEIN"/>
    <property type="match status" value="1"/>
</dbReference>
<organism evidence="3 4">
    <name type="scientific">Labrys wisconsinensis</name>
    <dbReference type="NCBI Taxonomy" id="425677"/>
    <lineage>
        <taxon>Bacteria</taxon>
        <taxon>Pseudomonadati</taxon>
        <taxon>Pseudomonadota</taxon>
        <taxon>Alphaproteobacteria</taxon>
        <taxon>Hyphomicrobiales</taxon>
        <taxon>Xanthobacteraceae</taxon>
        <taxon>Labrys</taxon>
    </lineage>
</organism>
<proteinExistence type="predicted"/>
<evidence type="ECO:0000259" key="2">
    <source>
        <dbReference type="PROSITE" id="PS50983"/>
    </source>
</evidence>
<sequence>MANGTATPAPPPSLTLPRKGEGSGWRRASSPLSRRAVLAGAAALFLAGRGAARAAVPSRIVCAGSDVTETVVALAGIEAVKGVDTTSQTPAAVRALPSIGYLRQISVEGVLSLRPDLLISNRDLGPQPAVEQLRGTGLRVELVEGDLDGEGIAAKVRRIGALIGRQAEAEALAQTVSRKMTALAERLKGVATRPTIVFVRSADGGVLLAAGKLDLVNAAFALAGGVNPLDFPGFKPVSREVLAASPPDFIVTGADVIAKAGGAQAFLQAGGLEQAFAGKPDRLAAVDMTTLFSFGPSTADEIERLARRIHPERFAP</sequence>
<evidence type="ECO:0000256" key="1">
    <source>
        <dbReference type="SAM" id="MobiDB-lite"/>
    </source>
</evidence>
<protein>
    <submittedName>
        <fullName evidence="3">Iron complex transport system substrate-binding protein</fullName>
    </submittedName>
</protein>
<evidence type="ECO:0000313" key="3">
    <source>
        <dbReference type="EMBL" id="MDQ0469630.1"/>
    </source>
</evidence>
<accession>A0ABU0J5U3</accession>
<name>A0ABU0J5U3_9HYPH</name>
<dbReference type="InterPro" id="IPR002491">
    <property type="entry name" value="ABC_transptr_periplasmic_BD"/>
</dbReference>
<dbReference type="InterPro" id="IPR050902">
    <property type="entry name" value="ABC_Transporter_SBP"/>
</dbReference>
<dbReference type="PROSITE" id="PS50983">
    <property type="entry name" value="FE_B12_PBP"/>
    <property type="match status" value="1"/>
</dbReference>
<feature type="region of interest" description="Disordered" evidence="1">
    <location>
        <begin position="1"/>
        <end position="28"/>
    </location>
</feature>
<dbReference type="EMBL" id="JAUSVX010000004">
    <property type="protein sequence ID" value="MDQ0469630.1"/>
    <property type="molecule type" value="Genomic_DNA"/>
</dbReference>
<evidence type="ECO:0000313" key="4">
    <source>
        <dbReference type="Proteomes" id="UP001242480"/>
    </source>
</evidence>
<comment type="caution">
    <text evidence="3">The sequence shown here is derived from an EMBL/GenBank/DDBJ whole genome shotgun (WGS) entry which is preliminary data.</text>
</comment>